<sequence length="116" mass="12515">MLIILMPVINAHGQSAGVWATLCTANGFERVLIPPPSNDHELGAKSRDTSSGKGNNHAGSPCPASHFSYDTDPCITPFLVSLQVRLAKAHLYQPNQIFNHPTPLLPRAPPTFFLSS</sequence>
<reference evidence="3" key="1">
    <citation type="submission" date="2016-06" db="EMBL/GenBank/DDBJ databases">
        <authorList>
            <person name="Hehemann J.-H."/>
            <person name="Arevalo P."/>
            <person name="Datta M.S."/>
            <person name="Polz M.F."/>
        </authorList>
    </citation>
    <scope>NUCLEOTIDE SEQUENCE [LARGE SCALE GENOMIC DNA]</scope>
    <source>
        <strain evidence="3">9CSC122</strain>
    </source>
</reference>
<dbReference type="Proteomes" id="UP000093173">
    <property type="component" value="Unassembled WGS sequence"/>
</dbReference>
<protein>
    <submittedName>
        <fullName evidence="2">Uncharacterized protein</fullName>
    </submittedName>
</protein>
<dbReference type="RefSeq" id="WP_017035663.1">
    <property type="nucleotide sequence ID" value="NZ_JBNGCH010000481.1"/>
</dbReference>
<proteinExistence type="predicted"/>
<organism evidence="2 3">
    <name type="scientific">Vibrio genomosp. F10</name>
    <dbReference type="NCBI Taxonomy" id="723171"/>
    <lineage>
        <taxon>Bacteria</taxon>
        <taxon>Pseudomonadati</taxon>
        <taxon>Pseudomonadota</taxon>
        <taxon>Gammaproteobacteria</taxon>
        <taxon>Vibrionales</taxon>
        <taxon>Vibrionaceae</taxon>
        <taxon>Vibrio</taxon>
    </lineage>
</organism>
<evidence type="ECO:0000256" key="1">
    <source>
        <dbReference type="SAM" id="MobiDB-lite"/>
    </source>
</evidence>
<dbReference type="AlphaFoldDB" id="A0A1B9QZM2"/>
<feature type="region of interest" description="Disordered" evidence="1">
    <location>
        <begin position="34"/>
        <end position="62"/>
    </location>
</feature>
<accession>A0A1B9QZM2</accession>
<evidence type="ECO:0000313" key="3">
    <source>
        <dbReference type="Proteomes" id="UP000093173"/>
    </source>
</evidence>
<dbReference type="EMBL" id="MAJZ01000481">
    <property type="protein sequence ID" value="OCH76059.1"/>
    <property type="molecule type" value="Genomic_DNA"/>
</dbReference>
<name>A0A1B9QZM2_9VIBR</name>
<feature type="compositionally biased region" description="Basic and acidic residues" evidence="1">
    <location>
        <begin position="38"/>
        <end position="50"/>
    </location>
</feature>
<comment type="caution">
    <text evidence="2">The sequence shown here is derived from an EMBL/GenBank/DDBJ whole genome shotgun (WGS) entry which is preliminary data.</text>
</comment>
<keyword evidence="3" id="KW-1185">Reference proteome</keyword>
<evidence type="ECO:0000313" key="2">
    <source>
        <dbReference type="EMBL" id="OCH76059.1"/>
    </source>
</evidence>
<gene>
    <name evidence="2" type="ORF">A6E14_09945</name>
</gene>